<sequence>MGEAQAAPAWEWVLRPAGRGGHPGSWRPRQPPWRPRELARPPSVTGGPGVGESLEPAGDEGRRDQAPSVLLSGCGLQGGSQSKAPLE</sequence>
<comment type="caution">
    <text evidence="2">The sequence shown here is derived from an EMBL/GenBank/DDBJ whole genome shotgun (WGS) entry which is preliminary data.</text>
</comment>
<feature type="region of interest" description="Disordered" evidence="1">
    <location>
        <begin position="1"/>
        <end position="87"/>
    </location>
</feature>
<protein>
    <submittedName>
        <fullName evidence="2">Uncharacterized protein</fullName>
    </submittedName>
</protein>
<keyword evidence="3" id="KW-1185">Reference proteome</keyword>
<name>A0A6B0RDZ4_9CETA</name>
<dbReference type="Proteomes" id="UP000322234">
    <property type="component" value="Unassembled WGS sequence"/>
</dbReference>
<proteinExistence type="predicted"/>
<reference evidence="2" key="1">
    <citation type="submission" date="2019-10" db="EMBL/GenBank/DDBJ databases">
        <title>The sequence and de novo assembly of the wild yak genome.</title>
        <authorList>
            <person name="Liu Y."/>
        </authorList>
    </citation>
    <scope>NUCLEOTIDE SEQUENCE [LARGE SCALE GENOMIC DNA]</scope>
    <source>
        <strain evidence="2">WY2019</strain>
    </source>
</reference>
<gene>
    <name evidence="2" type="ORF">E5288_WYG007805</name>
</gene>
<evidence type="ECO:0000313" key="3">
    <source>
        <dbReference type="Proteomes" id="UP000322234"/>
    </source>
</evidence>
<organism evidence="2 3">
    <name type="scientific">Bos mutus</name>
    <name type="common">wild yak</name>
    <dbReference type="NCBI Taxonomy" id="72004"/>
    <lineage>
        <taxon>Eukaryota</taxon>
        <taxon>Metazoa</taxon>
        <taxon>Chordata</taxon>
        <taxon>Craniata</taxon>
        <taxon>Vertebrata</taxon>
        <taxon>Euteleostomi</taxon>
        <taxon>Mammalia</taxon>
        <taxon>Eutheria</taxon>
        <taxon>Laurasiatheria</taxon>
        <taxon>Artiodactyla</taxon>
        <taxon>Ruminantia</taxon>
        <taxon>Pecora</taxon>
        <taxon>Bovidae</taxon>
        <taxon>Bovinae</taxon>
        <taxon>Bos</taxon>
    </lineage>
</organism>
<evidence type="ECO:0000256" key="1">
    <source>
        <dbReference type="SAM" id="MobiDB-lite"/>
    </source>
</evidence>
<feature type="compositionally biased region" description="Low complexity" evidence="1">
    <location>
        <begin position="68"/>
        <end position="87"/>
    </location>
</feature>
<evidence type="ECO:0000313" key="2">
    <source>
        <dbReference type="EMBL" id="MXQ87251.1"/>
    </source>
</evidence>
<dbReference type="AlphaFoldDB" id="A0A6B0RDZ4"/>
<accession>A0A6B0RDZ4</accession>
<dbReference type="EMBL" id="VBQZ03000036">
    <property type="protein sequence ID" value="MXQ87251.1"/>
    <property type="molecule type" value="Genomic_DNA"/>
</dbReference>